<comment type="caution">
    <text evidence="1">The sequence shown here is derived from an EMBL/GenBank/DDBJ whole genome shotgun (WGS) entry which is preliminary data.</text>
</comment>
<feature type="non-terminal residue" evidence="1">
    <location>
        <position position="1"/>
    </location>
</feature>
<organism evidence="1 2">
    <name type="scientific">Stylosanthes scabra</name>
    <dbReference type="NCBI Taxonomy" id="79078"/>
    <lineage>
        <taxon>Eukaryota</taxon>
        <taxon>Viridiplantae</taxon>
        <taxon>Streptophyta</taxon>
        <taxon>Embryophyta</taxon>
        <taxon>Tracheophyta</taxon>
        <taxon>Spermatophyta</taxon>
        <taxon>Magnoliopsida</taxon>
        <taxon>eudicotyledons</taxon>
        <taxon>Gunneridae</taxon>
        <taxon>Pentapetalae</taxon>
        <taxon>rosids</taxon>
        <taxon>fabids</taxon>
        <taxon>Fabales</taxon>
        <taxon>Fabaceae</taxon>
        <taxon>Papilionoideae</taxon>
        <taxon>50 kb inversion clade</taxon>
        <taxon>dalbergioids sensu lato</taxon>
        <taxon>Dalbergieae</taxon>
        <taxon>Pterocarpus clade</taxon>
        <taxon>Stylosanthes</taxon>
    </lineage>
</organism>
<accession>A0ABU6QY15</accession>
<gene>
    <name evidence="1" type="ORF">PIB30_101402</name>
</gene>
<protein>
    <recommendedName>
        <fullName evidence="3">Ribosomal protein S3</fullName>
    </recommendedName>
</protein>
<reference evidence="1 2" key="1">
    <citation type="journal article" date="2023" name="Plants (Basel)">
        <title>Bridging the Gap: Combining Genomics and Transcriptomics Approaches to Understand Stylosanthes scabra, an Orphan Legume from the Brazilian Caatinga.</title>
        <authorList>
            <person name="Ferreira-Neto J.R.C."/>
            <person name="da Silva M.D."/>
            <person name="Binneck E."/>
            <person name="de Melo N.F."/>
            <person name="da Silva R.H."/>
            <person name="de Melo A.L.T.M."/>
            <person name="Pandolfi V."/>
            <person name="Bustamante F.O."/>
            <person name="Brasileiro-Vidal A.C."/>
            <person name="Benko-Iseppon A.M."/>
        </authorList>
    </citation>
    <scope>NUCLEOTIDE SEQUENCE [LARGE SCALE GENOMIC DNA]</scope>
    <source>
        <tissue evidence="1">Leaves</tissue>
    </source>
</reference>
<name>A0ABU6QY15_9FABA</name>
<proteinExistence type="predicted"/>
<sequence>IRLRFIGDAIAKKSVSYSFGKNKKKRRHRYLSITSEASPKVITNSVPLGTQKRETRQR</sequence>
<keyword evidence="2" id="KW-1185">Reference proteome</keyword>
<dbReference type="EMBL" id="JASCZI010002962">
    <property type="protein sequence ID" value="MED6116564.1"/>
    <property type="molecule type" value="Genomic_DNA"/>
</dbReference>
<dbReference type="Proteomes" id="UP001341840">
    <property type="component" value="Unassembled WGS sequence"/>
</dbReference>
<evidence type="ECO:0000313" key="2">
    <source>
        <dbReference type="Proteomes" id="UP001341840"/>
    </source>
</evidence>
<evidence type="ECO:0008006" key="3">
    <source>
        <dbReference type="Google" id="ProtNLM"/>
    </source>
</evidence>
<evidence type="ECO:0000313" key="1">
    <source>
        <dbReference type="EMBL" id="MED6116564.1"/>
    </source>
</evidence>